<dbReference type="EMBL" id="JBHSLL010000056">
    <property type="protein sequence ID" value="MFC5387254.1"/>
    <property type="molecule type" value="Genomic_DNA"/>
</dbReference>
<reference evidence="2" key="1">
    <citation type="journal article" date="2019" name="Int. J. Syst. Evol. Microbiol.">
        <title>The Global Catalogue of Microorganisms (GCM) 10K type strain sequencing project: providing services to taxonomists for standard genome sequencing and annotation.</title>
        <authorList>
            <consortium name="The Broad Institute Genomics Platform"/>
            <consortium name="The Broad Institute Genome Sequencing Center for Infectious Disease"/>
            <person name="Wu L."/>
            <person name="Ma J."/>
        </authorList>
    </citation>
    <scope>NUCLEOTIDE SEQUENCE [LARGE SCALE GENOMIC DNA]</scope>
    <source>
        <strain evidence="2">CGMCC 4.1415</strain>
    </source>
</reference>
<evidence type="ECO:0000313" key="1">
    <source>
        <dbReference type="EMBL" id="MFC5387254.1"/>
    </source>
</evidence>
<organism evidence="1 2">
    <name type="scientific">Aquamicrobium segne</name>
    <dbReference type="NCBI Taxonomy" id="469547"/>
    <lineage>
        <taxon>Bacteria</taxon>
        <taxon>Pseudomonadati</taxon>
        <taxon>Pseudomonadota</taxon>
        <taxon>Alphaproteobacteria</taxon>
        <taxon>Hyphomicrobiales</taxon>
        <taxon>Phyllobacteriaceae</taxon>
        <taxon>Aquamicrobium</taxon>
    </lineage>
</organism>
<accession>A0ABW0H0T4</accession>
<keyword evidence="2" id="KW-1185">Reference proteome</keyword>
<protein>
    <recommendedName>
        <fullName evidence="3">YMGG-like Gly-zipper domain-containing protein</fullName>
    </recommendedName>
</protein>
<gene>
    <name evidence="1" type="ORF">ACFPLB_14930</name>
</gene>
<evidence type="ECO:0000313" key="2">
    <source>
        <dbReference type="Proteomes" id="UP001596016"/>
    </source>
</evidence>
<evidence type="ECO:0008006" key="3">
    <source>
        <dbReference type="Google" id="ProtNLM"/>
    </source>
</evidence>
<dbReference type="Proteomes" id="UP001596016">
    <property type="component" value="Unassembled WGS sequence"/>
</dbReference>
<name>A0ABW0H0T4_9HYPH</name>
<sequence>MYKTIIVLAAIAAMSGCTTTERDVGVGAAAGAVIGGIAGGTKGALIGTAVGAGSGLLVRNLRNGYCEYRDPDTRRIYTARCN</sequence>
<dbReference type="PROSITE" id="PS51257">
    <property type="entry name" value="PROKAR_LIPOPROTEIN"/>
    <property type="match status" value="1"/>
</dbReference>
<dbReference type="RefSeq" id="WP_378231053.1">
    <property type="nucleotide sequence ID" value="NZ_JBHSLL010000056.1"/>
</dbReference>
<proteinExistence type="predicted"/>
<comment type="caution">
    <text evidence="1">The sequence shown here is derived from an EMBL/GenBank/DDBJ whole genome shotgun (WGS) entry which is preliminary data.</text>
</comment>